<keyword evidence="3 7" id="KW-0812">Transmembrane</keyword>
<evidence type="ECO:0000256" key="3">
    <source>
        <dbReference type="ARBA" id="ARBA00022692"/>
    </source>
</evidence>
<feature type="transmembrane region" description="Helical" evidence="7">
    <location>
        <begin position="311"/>
        <end position="333"/>
    </location>
</feature>
<name>A0A9X7AKC0_BACTU</name>
<reference evidence="8 9" key="1">
    <citation type="submission" date="2017-09" db="EMBL/GenBank/DDBJ databases">
        <title>Large-scale bioinformatics analysis of Bacillus genomes uncovers conserved roles of natural products in bacterial physiology.</title>
        <authorList>
            <consortium name="Agbiome Team Llc"/>
            <person name="Bleich R.M."/>
            <person name="Grubbs K.J."/>
            <person name="Santa Maria K.C."/>
            <person name="Allen S.E."/>
            <person name="Farag S."/>
            <person name="Shank E.A."/>
            <person name="Bowers A."/>
        </authorList>
    </citation>
    <scope>NUCLEOTIDE SEQUENCE [LARGE SCALE GENOMIC DNA]</scope>
    <source>
        <strain evidence="8 9">AFS065400</strain>
    </source>
</reference>
<evidence type="ECO:0000256" key="7">
    <source>
        <dbReference type="SAM" id="Phobius"/>
    </source>
</evidence>
<gene>
    <name evidence="8" type="ORF">COK72_21660</name>
</gene>
<dbReference type="EMBL" id="NVCO01000075">
    <property type="protein sequence ID" value="PFT40649.1"/>
    <property type="molecule type" value="Genomic_DNA"/>
</dbReference>
<dbReference type="GO" id="GO:0009847">
    <property type="term" value="P:spore germination"/>
    <property type="evidence" value="ECO:0007669"/>
    <property type="project" value="UniProtKB-UniRule"/>
</dbReference>
<dbReference type="InterPro" id="IPR050768">
    <property type="entry name" value="UPF0353/GerABKA_families"/>
</dbReference>
<feature type="transmembrane region" description="Helical" evidence="7">
    <location>
        <begin position="434"/>
        <end position="461"/>
    </location>
</feature>
<comment type="subcellular location">
    <subcellularLocation>
        <location evidence="6">Cell membrane</location>
    </subcellularLocation>
    <subcellularLocation>
        <location evidence="1">Membrane</location>
        <topology evidence="1">Multi-pass membrane protein</topology>
    </subcellularLocation>
</comment>
<evidence type="ECO:0000313" key="9">
    <source>
        <dbReference type="Proteomes" id="UP000226106"/>
    </source>
</evidence>
<dbReference type="GO" id="GO:0005886">
    <property type="term" value="C:plasma membrane"/>
    <property type="evidence" value="ECO:0007669"/>
    <property type="project" value="UniProtKB-SubCell"/>
</dbReference>
<comment type="similarity">
    <text evidence="2 6">Belongs to the GerABKA family.</text>
</comment>
<dbReference type="Pfam" id="PF03323">
    <property type="entry name" value="GerA"/>
    <property type="match status" value="1"/>
</dbReference>
<evidence type="ECO:0000313" key="8">
    <source>
        <dbReference type="EMBL" id="PFT40649.1"/>
    </source>
</evidence>
<sequence>MCSSKYSFFLHSLYIGGMHMDSQSSRSCEQEKEKFTPVFLNFKQNYNYISRKFNHTEDLQKQILPVAKHKLSLIYLETMIDEQQLQEKIMTPIQQLQNTNNLLSALRKTTIGIQSLANLTQAMQALVEGAVLIFVDHASIMLSVNIKKSTLRSITEPTSEKIIKGAHDGFIEDIDTNINVIRNRLKNPNLTLRYYQTTSDSSKKSALLFLNNVAPPACIEKIDKRLKKVSTNQTAPSFIEELIQDFPLSPFPQILNTERPDRVVGNLLEGRAVVLEDQNPNALIMPVNFFSFYQSPDDYHSRWLVGSFFRFIRLLGFFITIFLPALYIAVIGFHFEVLPDPLLLPIKKSIQGIPYPPLVEALIMEIILELIREAGIRLPTTIGQTIGIVGGLVIGDAVVKAGLISNTMIVVVALTAIASFVVPSNEMSNSIRLIRFGFMLAAAIIGLPGIVFTFIILIIHLCQLDSFGCPYFYPIAPFHSSNLQDTLIRKPTFFQFLHSKEGKHEK</sequence>
<dbReference type="PIRSF" id="PIRSF005690">
    <property type="entry name" value="GerBA"/>
    <property type="match status" value="1"/>
</dbReference>
<dbReference type="AlphaFoldDB" id="A0A9X7AKC0"/>
<keyword evidence="5 6" id="KW-0472">Membrane</keyword>
<protein>
    <submittedName>
        <fullName evidence="8">Spore germination protein</fullName>
    </submittedName>
</protein>
<proteinExistence type="inferred from homology"/>
<dbReference type="PANTHER" id="PTHR22550">
    <property type="entry name" value="SPORE GERMINATION PROTEIN"/>
    <property type="match status" value="1"/>
</dbReference>
<accession>A0A9X7AKC0</accession>
<evidence type="ECO:0000256" key="1">
    <source>
        <dbReference type="ARBA" id="ARBA00004141"/>
    </source>
</evidence>
<evidence type="ECO:0000256" key="4">
    <source>
        <dbReference type="ARBA" id="ARBA00022989"/>
    </source>
</evidence>
<dbReference type="InterPro" id="IPR004995">
    <property type="entry name" value="Spore_Ger"/>
</dbReference>
<dbReference type="Proteomes" id="UP000226106">
    <property type="component" value="Unassembled WGS sequence"/>
</dbReference>
<evidence type="ECO:0000256" key="6">
    <source>
        <dbReference type="PIRNR" id="PIRNR005690"/>
    </source>
</evidence>
<organism evidence="8 9">
    <name type="scientific">Bacillus thuringiensis</name>
    <dbReference type="NCBI Taxonomy" id="1428"/>
    <lineage>
        <taxon>Bacteria</taxon>
        <taxon>Bacillati</taxon>
        <taxon>Bacillota</taxon>
        <taxon>Bacilli</taxon>
        <taxon>Bacillales</taxon>
        <taxon>Bacillaceae</taxon>
        <taxon>Bacillus</taxon>
        <taxon>Bacillus cereus group</taxon>
    </lineage>
</organism>
<keyword evidence="4 7" id="KW-1133">Transmembrane helix</keyword>
<feature type="transmembrane region" description="Helical" evidence="7">
    <location>
        <begin position="401"/>
        <end position="422"/>
    </location>
</feature>
<dbReference type="PANTHER" id="PTHR22550:SF5">
    <property type="entry name" value="LEUCINE ZIPPER PROTEIN 4"/>
    <property type="match status" value="1"/>
</dbReference>
<evidence type="ECO:0000256" key="5">
    <source>
        <dbReference type="ARBA" id="ARBA00023136"/>
    </source>
</evidence>
<comment type="caution">
    <text evidence="8">The sequence shown here is derived from an EMBL/GenBank/DDBJ whole genome shotgun (WGS) entry which is preliminary data.</text>
</comment>
<evidence type="ECO:0000256" key="2">
    <source>
        <dbReference type="ARBA" id="ARBA00005278"/>
    </source>
</evidence>